<evidence type="ECO:0000256" key="1">
    <source>
        <dbReference type="ARBA" id="ARBA00004308"/>
    </source>
</evidence>
<dbReference type="SMART" id="SM01356">
    <property type="entry name" value="AP4E_app_platf"/>
    <property type="match status" value="1"/>
</dbReference>
<feature type="region of interest" description="Disordered" evidence="5">
    <location>
        <begin position="619"/>
        <end position="690"/>
    </location>
</feature>
<feature type="compositionally biased region" description="Polar residues" evidence="5">
    <location>
        <begin position="661"/>
        <end position="670"/>
    </location>
</feature>
<evidence type="ECO:0000256" key="3">
    <source>
        <dbReference type="ARBA" id="ARBA00022927"/>
    </source>
</evidence>
<dbReference type="Gene3D" id="1.25.10.10">
    <property type="entry name" value="Leucine-rich Repeat Variant"/>
    <property type="match status" value="1"/>
</dbReference>
<reference evidence="7 8" key="1">
    <citation type="submission" date="2015-06" db="EMBL/GenBank/DDBJ databases">
        <title>Expansion of signal transduction pathways in fungi by whole-genome duplication.</title>
        <authorList>
            <consortium name="DOE Joint Genome Institute"/>
            <person name="Corrochano L.M."/>
            <person name="Kuo A."/>
            <person name="Marcet-Houben M."/>
            <person name="Polaino S."/>
            <person name="Salamov A."/>
            <person name="Villalobos J.M."/>
            <person name="Alvarez M.I."/>
            <person name="Avalos J."/>
            <person name="Benito E.P."/>
            <person name="Benoit I."/>
            <person name="Burger G."/>
            <person name="Camino L.P."/>
            <person name="Canovas D."/>
            <person name="Cerda-Olmedo E."/>
            <person name="Cheng J.-F."/>
            <person name="Dominguez A."/>
            <person name="Elias M."/>
            <person name="Eslava A.P."/>
            <person name="Glaser F."/>
            <person name="Grimwood J."/>
            <person name="Gutierrez G."/>
            <person name="Heitman J."/>
            <person name="Henrissat B."/>
            <person name="Iturriaga E.A."/>
            <person name="Lang B.F."/>
            <person name="Lavin J.L."/>
            <person name="Lee S."/>
            <person name="Li W."/>
            <person name="Lindquist E."/>
            <person name="Lopez-Garcia S."/>
            <person name="Luque E.M."/>
            <person name="Marcos A.T."/>
            <person name="Martin J."/>
            <person name="Mccluskey K."/>
            <person name="Medina H.R."/>
            <person name="Miralles-Duran A."/>
            <person name="Miyazaki A."/>
            <person name="Munoz-Torres E."/>
            <person name="Oguiza J.A."/>
            <person name="Ohm R."/>
            <person name="Olmedo M."/>
            <person name="Orejas M."/>
            <person name="Ortiz-Castellanos L."/>
            <person name="Pisabarro A.G."/>
            <person name="Rodriguez-Romero J."/>
            <person name="Ruiz-Herrera J."/>
            <person name="Ruiz-Vazquez R."/>
            <person name="Sanz C."/>
            <person name="Schackwitz W."/>
            <person name="Schmutz J."/>
            <person name="Shahriari M."/>
            <person name="Shelest E."/>
            <person name="Silva-Franco F."/>
            <person name="Soanes D."/>
            <person name="Syed K."/>
            <person name="Tagua V.G."/>
            <person name="Talbot N.J."/>
            <person name="Thon M."/>
            <person name="De Vries R.P."/>
            <person name="Wiebenga A."/>
            <person name="Yadav J.S."/>
            <person name="Braun E.L."/>
            <person name="Baker S."/>
            <person name="Garre V."/>
            <person name="Horwitz B."/>
            <person name="Torres-Martinez S."/>
            <person name="Idnurm A."/>
            <person name="Herrera-Estrella A."/>
            <person name="Gabaldon T."/>
            <person name="Grigoriev I.V."/>
        </authorList>
    </citation>
    <scope>NUCLEOTIDE SEQUENCE [LARGE SCALE GENOMIC DNA]</scope>
    <source>
        <strain evidence="7 8">CBS 277.49</strain>
    </source>
</reference>
<feature type="compositionally biased region" description="Low complexity" evidence="5">
    <location>
        <begin position="676"/>
        <end position="688"/>
    </location>
</feature>
<dbReference type="OrthoDB" id="29308at2759"/>
<sequence length="809" mass="92302">MSRMQNYFSSEFLASGLSAEFNDFITRITQAKSKTEETSLATGELAKLSSKMASPDISSTRMRDYLIRLMHCYMLGYDVEFSIIYAIMASQSGETALDRRVGYLACTLFLTQDHELGIMLINTLQRDLKSQSYLDKCAALNAICYLEHEEMLDNVLDLVIQAMEFPKQIVRKKAVVALYFLYERSSVDIERIEPALRKALEDKDSSVVFSALPVWKNILLQHATKFEDMLPRFHAIHRQIMEKRIHKSFMYHGVYAPWAQLECLEIYRIYQDENIGSPRDFHDIIMDCLRCVEKKVDAAFAIVLECVKLLASMDSLLLGTLSVPEQNPFQVLVPFLNSSNHNLKYLGLLGMSFIDESFWKKGWLDGTLLASIVESSYDDHTVITQSIENMDTIVDQHVLNNIAPHLIEAISRNYDNKQSNTTIAYWLINRIIEYHTEHNAWFVETMLNALAESRKNLDSDYMESKCSLLKRALTENVDESSTREAAVNTSYDLLKKANSEDRYSPLLVQLVIWILGDIGYLSSKYTDLDIMLQLQRWIQLVQGKNPDKTADEYLQTFGLQAIKQCIMRSKKWLSGIEAILKEYKRSPVSEKQEIARELLDIIADASFEKEFQEIATPLPPSISQLSANPNRPKTIGKYSTGTTKQDDAYAPRKAMNHHLPPSSSTTSNDSVHLKTKASTSASSPKVPSYHTETGLVSSLIDLELQDEDDEGSIELSTQDFGRLWVQYPVEEKRKFECSVTRCDKLAKKLSKSWHIRIIQVIGQEFIAVDTNSSSVLVHVAMLPNQQIELTLRSDQDIQQIAQFLSKRHL</sequence>
<keyword evidence="8" id="KW-1185">Reference proteome</keyword>
<dbReference type="AlphaFoldDB" id="A0A168KDZ7"/>
<dbReference type="EMBL" id="AMYB01000005">
    <property type="protein sequence ID" value="OAD02287.1"/>
    <property type="molecule type" value="Genomic_DNA"/>
</dbReference>
<dbReference type="GO" id="GO:0030117">
    <property type="term" value="C:membrane coat"/>
    <property type="evidence" value="ECO:0007669"/>
    <property type="project" value="InterPro"/>
</dbReference>
<proteinExistence type="predicted"/>
<accession>A0A168KDZ7</accession>
<dbReference type="Pfam" id="PF01602">
    <property type="entry name" value="Adaptin_N"/>
    <property type="match status" value="1"/>
</dbReference>
<dbReference type="InterPro" id="IPR050840">
    <property type="entry name" value="Adaptor_Complx_Large_Subunit"/>
</dbReference>
<dbReference type="GO" id="GO:0012505">
    <property type="term" value="C:endomembrane system"/>
    <property type="evidence" value="ECO:0007669"/>
    <property type="project" value="UniProtKB-SubCell"/>
</dbReference>
<dbReference type="GO" id="GO:0006886">
    <property type="term" value="P:intracellular protein transport"/>
    <property type="evidence" value="ECO:0007669"/>
    <property type="project" value="InterPro"/>
</dbReference>
<dbReference type="PANTHER" id="PTHR22780">
    <property type="entry name" value="ADAPTIN, ALPHA/GAMMA/EPSILON"/>
    <property type="match status" value="1"/>
</dbReference>
<keyword evidence="4" id="KW-0472">Membrane</keyword>
<evidence type="ECO:0000313" key="7">
    <source>
        <dbReference type="EMBL" id="OAD02287.1"/>
    </source>
</evidence>
<dbReference type="InterPro" id="IPR016024">
    <property type="entry name" value="ARM-type_fold"/>
</dbReference>
<organism evidence="7 8">
    <name type="scientific">Mucor lusitanicus CBS 277.49</name>
    <dbReference type="NCBI Taxonomy" id="747725"/>
    <lineage>
        <taxon>Eukaryota</taxon>
        <taxon>Fungi</taxon>
        <taxon>Fungi incertae sedis</taxon>
        <taxon>Mucoromycota</taxon>
        <taxon>Mucoromycotina</taxon>
        <taxon>Mucoromycetes</taxon>
        <taxon>Mucorales</taxon>
        <taxon>Mucorineae</taxon>
        <taxon>Mucoraceae</taxon>
        <taxon>Mucor</taxon>
    </lineage>
</organism>
<evidence type="ECO:0000256" key="4">
    <source>
        <dbReference type="ARBA" id="ARBA00023136"/>
    </source>
</evidence>
<dbReference type="VEuPathDB" id="FungiDB:MUCCIDRAFT_111658"/>
<gene>
    <name evidence="7" type="ORF">MUCCIDRAFT_111658</name>
</gene>
<evidence type="ECO:0000256" key="5">
    <source>
        <dbReference type="SAM" id="MobiDB-lite"/>
    </source>
</evidence>
<dbReference type="InterPro" id="IPR002553">
    <property type="entry name" value="Clathrin/coatomer_adapt-like_N"/>
</dbReference>
<dbReference type="Proteomes" id="UP000077051">
    <property type="component" value="Unassembled WGS sequence"/>
</dbReference>
<evidence type="ECO:0000256" key="2">
    <source>
        <dbReference type="ARBA" id="ARBA00022448"/>
    </source>
</evidence>
<keyword evidence="3" id="KW-0653">Protein transport</keyword>
<comment type="caution">
    <text evidence="7">The sequence shown here is derived from an EMBL/GenBank/DDBJ whole genome shotgun (WGS) entry which is preliminary data.</text>
</comment>
<dbReference type="InterPro" id="IPR011989">
    <property type="entry name" value="ARM-like"/>
</dbReference>
<dbReference type="SUPFAM" id="SSF48371">
    <property type="entry name" value="ARM repeat"/>
    <property type="match status" value="1"/>
</dbReference>
<dbReference type="STRING" id="747725.A0A168KDZ7"/>
<dbReference type="Pfam" id="PF14807">
    <property type="entry name" value="AP4E_app_platf"/>
    <property type="match status" value="1"/>
</dbReference>
<evidence type="ECO:0000313" key="8">
    <source>
        <dbReference type="Proteomes" id="UP000077051"/>
    </source>
</evidence>
<dbReference type="GO" id="GO:0016192">
    <property type="term" value="P:vesicle-mediated transport"/>
    <property type="evidence" value="ECO:0007669"/>
    <property type="project" value="InterPro"/>
</dbReference>
<evidence type="ECO:0000259" key="6">
    <source>
        <dbReference type="SMART" id="SM01356"/>
    </source>
</evidence>
<feature type="domain" description="AP-4 complex subunit epsilon-1 C-terminal" evidence="6">
    <location>
        <begin position="711"/>
        <end position="805"/>
    </location>
</feature>
<dbReference type="InterPro" id="IPR028269">
    <property type="entry name" value="AP4E1_C"/>
</dbReference>
<name>A0A168KDZ7_MUCCL</name>
<feature type="compositionally biased region" description="Polar residues" evidence="5">
    <location>
        <begin position="621"/>
        <end position="643"/>
    </location>
</feature>
<protein>
    <recommendedName>
        <fullName evidence="6">AP-4 complex subunit epsilon-1 C-terminal domain-containing protein</fullName>
    </recommendedName>
</protein>
<keyword evidence="2" id="KW-0813">Transport</keyword>
<comment type="subcellular location">
    <subcellularLocation>
        <location evidence="1">Endomembrane system</location>
    </subcellularLocation>
</comment>